<comment type="caution">
    <text evidence="9">The sequence shown here is derived from an EMBL/GenBank/DDBJ whole genome shotgun (WGS) entry which is preliminary data.</text>
</comment>
<keyword evidence="4" id="KW-0560">Oxidoreductase</keyword>
<keyword evidence="2" id="KW-0349">Heme</keyword>
<dbReference type="STRING" id="926561.GCA_000379025_01439"/>
<gene>
    <name evidence="9" type="ORF">C7959_12835</name>
</gene>
<keyword evidence="3" id="KW-0479">Metal-binding</keyword>
<keyword evidence="5" id="KW-0408">Iron</keyword>
<evidence type="ECO:0000259" key="7">
    <source>
        <dbReference type="Pfam" id="PF01077"/>
    </source>
</evidence>
<dbReference type="Proteomes" id="UP000295832">
    <property type="component" value="Unassembled WGS sequence"/>
</dbReference>
<reference evidence="9 10" key="1">
    <citation type="submission" date="2019-03" db="EMBL/GenBank/DDBJ databases">
        <title>Subsurface microbial communities from deep shales in Ohio and West Virginia, USA.</title>
        <authorList>
            <person name="Wrighton K."/>
        </authorList>
    </citation>
    <scope>NUCLEOTIDE SEQUENCE [LARGE SCALE GENOMIC DNA]</scope>
    <source>
        <strain evidence="9 10">MSL 6dP</strain>
    </source>
</reference>
<evidence type="ECO:0000256" key="1">
    <source>
        <dbReference type="ARBA" id="ARBA00022485"/>
    </source>
</evidence>
<feature type="domain" description="Nitrite/sulphite reductase 4Fe-4S" evidence="7">
    <location>
        <begin position="89"/>
        <end position="223"/>
    </location>
</feature>
<dbReference type="InterPro" id="IPR006066">
    <property type="entry name" value="NO2/SO3_Rdtase_FeS/sirohaem_BS"/>
</dbReference>
<keyword evidence="6" id="KW-0411">Iron-sulfur</keyword>
<feature type="domain" description="Nitrite/Sulfite reductase ferredoxin-like" evidence="8">
    <location>
        <begin position="17"/>
        <end position="76"/>
    </location>
</feature>
<dbReference type="PANTHER" id="PTHR43809">
    <property type="entry name" value="NITRITE REDUCTASE (NADH) LARGE SUBUNIT"/>
    <property type="match status" value="1"/>
</dbReference>
<protein>
    <submittedName>
        <fullName evidence="9">Nitrite/sulfite reductase ferredoxin-like protein</fullName>
    </submittedName>
</protein>
<dbReference type="Pfam" id="PF01077">
    <property type="entry name" value="NIR_SIR"/>
    <property type="match status" value="1"/>
</dbReference>
<dbReference type="InterPro" id="IPR036136">
    <property type="entry name" value="Nit/Sulf_reduc_fer-like_dom_sf"/>
</dbReference>
<sequence>MIKLPEGGNLQRIKNSKRTYSITPHMSGGLTNPKTLKKIADVAEKYNCTIKITSGQQIMLIGLKAEEVDQAWDDLGMKPKNRSGLKCKGVRFCPGTSFCKRGKVDSVKLGMALENKYLGMELPSRMKMGVSGCHLSCTAPAIRDIGVVGNEEGFELRLGGSGGHKPMLAKPLANKLKHEEVLVLIDQVIDYYKDQGRVGERLGEMINRIGWEEFKREIINKEEVKIIISAEKFNLNDIGNDFNSKCNH</sequence>
<dbReference type="GO" id="GO:0051539">
    <property type="term" value="F:4 iron, 4 sulfur cluster binding"/>
    <property type="evidence" value="ECO:0007669"/>
    <property type="project" value="UniProtKB-KW"/>
</dbReference>
<dbReference type="PANTHER" id="PTHR43809:SF1">
    <property type="entry name" value="NITRITE REDUCTASE (NADH) LARGE SUBUNIT"/>
    <property type="match status" value="1"/>
</dbReference>
<dbReference type="PIRSF" id="PIRSF037487">
    <property type="entry name" value="Sulfite_red_assimil"/>
    <property type="match status" value="1"/>
</dbReference>
<dbReference type="RefSeq" id="WP_134118100.1">
    <property type="nucleotide sequence ID" value="NZ_SOEG01000028.1"/>
</dbReference>
<evidence type="ECO:0000259" key="8">
    <source>
        <dbReference type="Pfam" id="PF03460"/>
    </source>
</evidence>
<dbReference type="InterPro" id="IPR045854">
    <property type="entry name" value="NO2/SO3_Rdtase_4Fe4S_sf"/>
</dbReference>
<dbReference type="InterPro" id="IPR006067">
    <property type="entry name" value="NO2/SO3_Rdtase_4Fe4S_dom"/>
</dbReference>
<dbReference type="GO" id="GO:0016491">
    <property type="term" value="F:oxidoreductase activity"/>
    <property type="evidence" value="ECO:0007669"/>
    <property type="project" value="UniProtKB-KW"/>
</dbReference>
<dbReference type="Pfam" id="PF03460">
    <property type="entry name" value="NIR_SIR_ferr"/>
    <property type="match status" value="1"/>
</dbReference>
<evidence type="ECO:0000256" key="6">
    <source>
        <dbReference type="ARBA" id="ARBA00023014"/>
    </source>
</evidence>
<evidence type="ECO:0000256" key="4">
    <source>
        <dbReference type="ARBA" id="ARBA00023002"/>
    </source>
</evidence>
<dbReference type="GO" id="GO:0020037">
    <property type="term" value="F:heme binding"/>
    <property type="evidence" value="ECO:0007669"/>
    <property type="project" value="InterPro"/>
</dbReference>
<dbReference type="GO" id="GO:0046872">
    <property type="term" value="F:metal ion binding"/>
    <property type="evidence" value="ECO:0007669"/>
    <property type="project" value="UniProtKB-KW"/>
</dbReference>
<keyword evidence="10" id="KW-1185">Reference proteome</keyword>
<organism evidence="9 10">
    <name type="scientific">Orenia marismortui</name>
    <dbReference type="NCBI Taxonomy" id="46469"/>
    <lineage>
        <taxon>Bacteria</taxon>
        <taxon>Bacillati</taxon>
        <taxon>Bacillota</taxon>
        <taxon>Clostridia</taxon>
        <taxon>Halanaerobiales</taxon>
        <taxon>Halobacteroidaceae</taxon>
        <taxon>Orenia</taxon>
    </lineage>
</organism>
<evidence type="ECO:0000313" key="10">
    <source>
        <dbReference type="Proteomes" id="UP000295832"/>
    </source>
</evidence>
<dbReference type="PROSITE" id="PS00365">
    <property type="entry name" value="NIR_SIR"/>
    <property type="match status" value="1"/>
</dbReference>
<accession>A0A4R8GXD1</accession>
<evidence type="ECO:0000313" key="9">
    <source>
        <dbReference type="EMBL" id="TDX48427.1"/>
    </source>
</evidence>
<dbReference type="SUPFAM" id="SSF56014">
    <property type="entry name" value="Nitrite and sulphite reductase 4Fe-4S domain-like"/>
    <property type="match status" value="1"/>
</dbReference>
<evidence type="ECO:0000256" key="5">
    <source>
        <dbReference type="ARBA" id="ARBA00023004"/>
    </source>
</evidence>
<dbReference type="InterPro" id="IPR005117">
    <property type="entry name" value="NiRdtase/SiRdtase_haem-b_fer"/>
</dbReference>
<evidence type="ECO:0000256" key="2">
    <source>
        <dbReference type="ARBA" id="ARBA00022617"/>
    </source>
</evidence>
<dbReference type="InterPro" id="IPR017220">
    <property type="entry name" value="Sulphite_reductase_assimil"/>
</dbReference>
<dbReference type="SUPFAM" id="SSF55124">
    <property type="entry name" value="Nitrite/Sulfite reductase N-terminal domain-like"/>
    <property type="match status" value="1"/>
</dbReference>
<evidence type="ECO:0000256" key="3">
    <source>
        <dbReference type="ARBA" id="ARBA00022723"/>
    </source>
</evidence>
<dbReference type="InterPro" id="IPR052034">
    <property type="entry name" value="NasD-like"/>
</dbReference>
<proteinExistence type="predicted"/>
<dbReference type="Gene3D" id="3.30.413.10">
    <property type="entry name" value="Sulfite Reductase Hemoprotein, domain 1"/>
    <property type="match status" value="1"/>
</dbReference>
<dbReference type="EMBL" id="SOEG01000028">
    <property type="protein sequence ID" value="TDX48427.1"/>
    <property type="molecule type" value="Genomic_DNA"/>
</dbReference>
<dbReference type="AlphaFoldDB" id="A0A4R8GXD1"/>
<name>A0A4R8GXD1_9FIRM</name>
<keyword evidence="1" id="KW-0004">4Fe-4S</keyword>